<dbReference type="Proteomes" id="UP000215405">
    <property type="component" value="Unassembled WGS sequence"/>
</dbReference>
<dbReference type="InterPro" id="IPR022388">
    <property type="entry name" value="CHP03808"/>
</dbReference>
<dbReference type="EMBL" id="NBYO01000003">
    <property type="protein sequence ID" value="OXS99485.1"/>
    <property type="molecule type" value="Genomic_DNA"/>
</dbReference>
<evidence type="ECO:0000313" key="2">
    <source>
        <dbReference type="EMBL" id="OXS99485.1"/>
    </source>
</evidence>
<dbReference type="SMART" id="SM00710">
    <property type="entry name" value="PbH1"/>
    <property type="match status" value="5"/>
</dbReference>
<evidence type="ECO:0000259" key="1">
    <source>
        <dbReference type="Pfam" id="PF13229"/>
    </source>
</evidence>
<feature type="domain" description="Right handed beta helix" evidence="1">
    <location>
        <begin position="223"/>
        <end position="394"/>
    </location>
</feature>
<dbReference type="PANTHER" id="PTHR36453">
    <property type="entry name" value="SECRETED PROTEIN-RELATED"/>
    <property type="match status" value="1"/>
</dbReference>
<proteinExistence type="predicted"/>
<dbReference type="InterPro" id="IPR006626">
    <property type="entry name" value="PbH1"/>
</dbReference>
<dbReference type="InterPro" id="IPR006311">
    <property type="entry name" value="TAT_signal"/>
</dbReference>
<comment type="caution">
    <text evidence="2">The sequence shown here is derived from an EMBL/GenBank/DDBJ whole genome shotgun (WGS) entry which is preliminary data.</text>
</comment>
<reference evidence="3" key="1">
    <citation type="journal article" date="2017" name="Int. J. Syst. Evol. Microbiol.">
        <title>Notoacmeibacter marinus gen. nov., sp. nov., isolated from the gut of a limpet and proposal of Notoacmeibacteraceae fam. nov. in the order Rhizobiales of the class Alphaproteobacteria.</title>
        <authorList>
            <person name="Huang Z."/>
            <person name="Guo F."/>
            <person name="Lai Q."/>
        </authorList>
    </citation>
    <scope>NUCLEOTIDE SEQUENCE [LARGE SCALE GENOMIC DNA]</scope>
    <source>
        <strain evidence="3">XMTR2A4</strain>
    </source>
</reference>
<dbReference type="InterPro" id="IPR012334">
    <property type="entry name" value="Pectin_lyas_fold"/>
</dbReference>
<protein>
    <submittedName>
        <fullName evidence="2">Tat protein</fullName>
    </submittedName>
</protein>
<dbReference type="RefSeq" id="WP_094078264.1">
    <property type="nucleotide sequence ID" value="NZ_NBYO01000003.1"/>
</dbReference>
<dbReference type="NCBIfam" id="TIGR03807">
    <property type="entry name" value="RR_fam_repeat"/>
    <property type="match status" value="1"/>
</dbReference>
<dbReference type="AlphaFoldDB" id="A0A231UVX2"/>
<dbReference type="InterPro" id="IPR022444">
    <property type="entry name" value="Cofactor-bd_rpt"/>
</dbReference>
<evidence type="ECO:0000313" key="3">
    <source>
        <dbReference type="Proteomes" id="UP000215405"/>
    </source>
</evidence>
<dbReference type="PANTHER" id="PTHR36453:SF1">
    <property type="entry name" value="RIGHT HANDED BETA HELIX DOMAIN-CONTAINING PROTEIN"/>
    <property type="match status" value="1"/>
</dbReference>
<name>A0A231UVX2_9HYPH</name>
<sequence>MLNRRRFIAGFGGLSAAALGGMNSARSATGPMLTNAGLRGGIDAGEFGVRPDATDDQSGVFQRMIDEASRRNLPISLPPGHYPLSDIRLPERLRLSGTPGATRIRYTGRGFLMRAENTERIELDGLSIDGENRWLSDDSEALLELRQPGRIAITDCEIAGARKTALQLDGAEGLVRDNRISGAGAVGLFARQSRGLSIHANMVERCGDGGILVHRWQNSEDGTQILANRISQISAVSGGTGQNGNGINVFRAENVTIADNLIADCAFSAIRGNGASGLIARGNQCLRSGETALYAEFATTGSVITGNLIDRAANGISVVNFDSGGRLSTVSANIVRNLVDSGPYAPESGGFGLGISVEADTAVTGNVVESAARFGMIVGWGPYLRAVTVSNNVIRQAPVGLAVSIAEGARDALITGNLFDAVPEGAILGYRWLERATDDLALMDENGVRARHAHLTVARNRVS</sequence>
<keyword evidence="3" id="KW-1185">Reference proteome</keyword>
<dbReference type="InterPro" id="IPR039448">
    <property type="entry name" value="Beta_helix"/>
</dbReference>
<dbReference type="Pfam" id="PF13229">
    <property type="entry name" value="Beta_helix"/>
    <property type="match status" value="1"/>
</dbReference>
<organism evidence="2 3">
    <name type="scientific">Notoacmeibacter marinus</name>
    <dbReference type="NCBI Taxonomy" id="1876515"/>
    <lineage>
        <taxon>Bacteria</taxon>
        <taxon>Pseudomonadati</taxon>
        <taxon>Pseudomonadota</taxon>
        <taxon>Alphaproteobacteria</taxon>
        <taxon>Hyphomicrobiales</taxon>
        <taxon>Notoacmeibacteraceae</taxon>
        <taxon>Notoacmeibacter</taxon>
    </lineage>
</organism>
<dbReference type="NCBIfam" id="TIGR03808">
    <property type="entry name" value="RR_plus_rpt_1"/>
    <property type="match status" value="1"/>
</dbReference>
<accession>A0A231UVX2</accession>
<dbReference type="Gene3D" id="2.160.20.10">
    <property type="entry name" value="Single-stranded right-handed beta-helix, Pectin lyase-like"/>
    <property type="match status" value="1"/>
</dbReference>
<dbReference type="PROSITE" id="PS51318">
    <property type="entry name" value="TAT"/>
    <property type="match status" value="1"/>
</dbReference>
<dbReference type="InterPro" id="IPR011050">
    <property type="entry name" value="Pectin_lyase_fold/virulence"/>
</dbReference>
<gene>
    <name evidence="2" type="ORF">B7H23_15175</name>
</gene>
<dbReference type="SUPFAM" id="SSF51126">
    <property type="entry name" value="Pectin lyase-like"/>
    <property type="match status" value="1"/>
</dbReference>